<evidence type="ECO:0000256" key="1">
    <source>
        <dbReference type="ARBA" id="ARBA00006601"/>
    </source>
</evidence>
<name>A0A1F6C190_9BACT</name>
<reference evidence="6 7" key="1">
    <citation type="journal article" date="2016" name="Nat. Commun.">
        <title>Thousands of microbial genomes shed light on interconnected biogeochemical processes in an aquifer system.</title>
        <authorList>
            <person name="Anantharaman K."/>
            <person name="Brown C.T."/>
            <person name="Hug L.A."/>
            <person name="Sharon I."/>
            <person name="Castelle C.J."/>
            <person name="Probst A.J."/>
            <person name="Thomas B.C."/>
            <person name="Singh A."/>
            <person name="Wilkins M.J."/>
            <person name="Karaoz U."/>
            <person name="Brodie E.L."/>
            <person name="Williams K.H."/>
            <person name="Hubbard S.S."/>
            <person name="Banfield J.F."/>
        </authorList>
    </citation>
    <scope>NUCLEOTIDE SEQUENCE [LARGE SCALE GENOMIC DNA]</scope>
</reference>
<comment type="similarity">
    <text evidence="1">Belongs to the UDP-glucose/GDP-mannose dehydrogenase family.</text>
</comment>
<dbReference type="InterPro" id="IPR028359">
    <property type="entry name" value="UDP_ManNAc/GlcNAc_DH"/>
</dbReference>
<dbReference type="InterPro" id="IPR001732">
    <property type="entry name" value="UDP-Glc/GDP-Man_DH_N"/>
</dbReference>
<evidence type="ECO:0000259" key="5">
    <source>
        <dbReference type="PROSITE" id="PS51371"/>
    </source>
</evidence>
<dbReference type="InterPro" id="IPR046342">
    <property type="entry name" value="CBS_dom_sf"/>
</dbReference>
<dbReference type="GO" id="GO:0016616">
    <property type="term" value="F:oxidoreductase activity, acting on the CH-OH group of donors, NAD or NADP as acceptor"/>
    <property type="evidence" value="ECO:0007669"/>
    <property type="project" value="InterPro"/>
</dbReference>
<dbReference type="Pfam" id="PF03721">
    <property type="entry name" value="UDPG_MGDP_dh_N"/>
    <property type="match status" value="1"/>
</dbReference>
<dbReference type="SUPFAM" id="SSF48179">
    <property type="entry name" value="6-phosphogluconate dehydrogenase C-terminal domain-like"/>
    <property type="match status" value="1"/>
</dbReference>
<evidence type="ECO:0000313" key="7">
    <source>
        <dbReference type="Proteomes" id="UP000178249"/>
    </source>
</evidence>
<dbReference type="GO" id="GO:0000271">
    <property type="term" value="P:polysaccharide biosynthetic process"/>
    <property type="evidence" value="ECO:0007669"/>
    <property type="project" value="InterPro"/>
</dbReference>
<dbReference type="InterPro" id="IPR036291">
    <property type="entry name" value="NAD(P)-bd_dom_sf"/>
</dbReference>
<comment type="caution">
    <text evidence="6">The sequence shown here is derived from an EMBL/GenBank/DDBJ whole genome shotgun (WGS) entry which is preliminary data.</text>
</comment>
<gene>
    <name evidence="6" type="ORF">A2841_00250</name>
</gene>
<dbReference type="InterPro" id="IPR036220">
    <property type="entry name" value="UDP-Glc/GDP-Man_DH_C_sf"/>
</dbReference>
<dbReference type="PANTHER" id="PTHR43491:SF2">
    <property type="entry name" value="UDP-N-ACETYL-D-MANNOSAMINE DEHYDROGENASE"/>
    <property type="match status" value="1"/>
</dbReference>
<dbReference type="Gene3D" id="3.40.50.720">
    <property type="entry name" value="NAD(P)-binding Rossmann-like Domain"/>
    <property type="match status" value="2"/>
</dbReference>
<dbReference type="InterPro" id="IPR017476">
    <property type="entry name" value="UDP-Glc/GDP-Man"/>
</dbReference>
<dbReference type="EMBL" id="MFKP01000060">
    <property type="protein sequence ID" value="OGG42974.1"/>
    <property type="molecule type" value="Genomic_DNA"/>
</dbReference>
<dbReference type="PROSITE" id="PS51371">
    <property type="entry name" value="CBS"/>
    <property type="match status" value="1"/>
</dbReference>
<dbReference type="PIRSF" id="PIRSF000124">
    <property type="entry name" value="UDPglc_GDPman_dh"/>
    <property type="match status" value="1"/>
</dbReference>
<keyword evidence="3" id="KW-0520">NAD</keyword>
<dbReference type="InterPro" id="IPR014027">
    <property type="entry name" value="UDP-Glc/GDP-Man_DH_C"/>
</dbReference>
<dbReference type="Proteomes" id="UP000178249">
    <property type="component" value="Unassembled WGS sequence"/>
</dbReference>
<evidence type="ECO:0000256" key="3">
    <source>
        <dbReference type="ARBA" id="ARBA00023027"/>
    </source>
</evidence>
<keyword evidence="4" id="KW-0129">CBS domain</keyword>
<dbReference type="Pfam" id="PF00571">
    <property type="entry name" value="CBS"/>
    <property type="match status" value="1"/>
</dbReference>
<dbReference type="InterPro" id="IPR014026">
    <property type="entry name" value="UDP-Glc/GDP-Man_DH_dimer"/>
</dbReference>
<dbReference type="GO" id="GO:0016628">
    <property type="term" value="F:oxidoreductase activity, acting on the CH-CH group of donors, NAD or NADP as acceptor"/>
    <property type="evidence" value="ECO:0007669"/>
    <property type="project" value="InterPro"/>
</dbReference>
<dbReference type="GO" id="GO:0051287">
    <property type="term" value="F:NAD binding"/>
    <property type="evidence" value="ECO:0007669"/>
    <property type="project" value="InterPro"/>
</dbReference>
<dbReference type="NCBIfam" id="TIGR03026">
    <property type="entry name" value="NDP-sugDHase"/>
    <property type="match status" value="1"/>
</dbReference>
<dbReference type="SUPFAM" id="SSF52413">
    <property type="entry name" value="UDP-glucose/GDP-mannose dehydrogenase C-terminal domain"/>
    <property type="match status" value="1"/>
</dbReference>
<accession>A0A1F6C190</accession>
<proteinExistence type="inferred from homology"/>
<dbReference type="Pfam" id="PF03720">
    <property type="entry name" value="UDPG_MGDP_dh_C"/>
    <property type="match status" value="1"/>
</dbReference>
<dbReference type="SUPFAM" id="SSF54631">
    <property type="entry name" value="CBS-domain pair"/>
    <property type="match status" value="1"/>
</dbReference>
<dbReference type="PANTHER" id="PTHR43491">
    <property type="entry name" value="UDP-N-ACETYL-D-MANNOSAMINE DEHYDROGENASE"/>
    <property type="match status" value="1"/>
</dbReference>
<evidence type="ECO:0000256" key="2">
    <source>
        <dbReference type="ARBA" id="ARBA00023002"/>
    </source>
</evidence>
<dbReference type="PIRSF" id="PIRSF500136">
    <property type="entry name" value="UDP_ManNAc_DH"/>
    <property type="match status" value="1"/>
</dbReference>
<evidence type="ECO:0000313" key="6">
    <source>
        <dbReference type="EMBL" id="OGG42974.1"/>
    </source>
</evidence>
<dbReference type="Pfam" id="PF00984">
    <property type="entry name" value="UDPG_MGDP_dh"/>
    <property type="match status" value="1"/>
</dbReference>
<dbReference type="InterPro" id="IPR008927">
    <property type="entry name" value="6-PGluconate_DH-like_C_sf"/>
</dbReference>
<dbReference type="Gene3D" id="3.10.580.10">
    <property type="entry name" value="CBS-domain"/>
    <property type="match status" value="1"/>
</dbReference>
<sequence>MHTSISKLFVKAGDTLQTVMDRMNNVRKEDASLPRGIALVVDTGKRLLGIVTDGDVRREFSKGTPAGTPVSKIMTKKPGTITVDRWPSNILPVLSDKIKAGSWPKERLEKIIIVDKKNHVLDVVSFYDLIHTSDVRYKHIGIVGLGYVGLTLALTLADLGFRVKGHDNNKKVMEALGKGRAHFFEEGLDELLTEHIGKNFVLVDDFKGGNNADIYIVAVGTPLTSKNQPDLTALKGSLTTIGKVLKPGDAVVLRSTVPIGTTRNFVIPLLEKLSRLKGGEDFLVSFAPERTVAGKALEELKTLPQIIGGVNHAASELIANMFSFLTRSIIHVDSLEAAEMVKLINNSYRDVTFAFANEVSLVAQEWNVHTKKLIEAANYGYTRSTIPLPSPGVGGYCLEKDPFLFMASAKEKINKPKLPEHARSVTNAMRKKILTDIISFLNTHKKGKNAKILVLGLAFKGRPETSDLRGSTSLAYITDLQSKGYKNIWGCDPSVFAHELEGRGITLTNPKEGFKNADVVLLMTNNPAFDDLPLKRLLETTKKPVLFFDAWNIASPADMQKLPGVLYKHL</sequence>
<dbReference type="InterPro" id="IPR000644">
    <property type="entry name" value="CBS_dom"/>
</dbReference>
<organism evidence="6 7">
    <name type="scientific">Candidatus Kaiserbacteria bacterium RIFCSPHIGHO2_01_FULL_48_10</name>
    <dbReference type="NCBI Taxonomy" id="1798476"/>
    <lineage>
        <taxon>Bacteria</taxon>
        <taxon>Candidatus Kaiseribacteriota</taxon>
    </lineage>
</organism>
<keyword evidence="2" id="KW-0560">Oxidoreductase</keyword>
<evidence type="ECO:0000256" key="4">
    <source>
        <dbReference type="PROSITE-ProRule" id="PRU00703"/>
    </source>
</evidence>
<protein>
    <recommendedName>
        <fullName evidence="5">CBS domain-containing protein</fullName>
    </recommendedName>
</protein>
<dbReference type="SUPFAM" id="SSF51735">
    <property type="entry name" value="NAD(P)-binding Rossmann-fold domains"/>
    <property type="match status" value="1"/>
</dbReference>
<dbReference type="AlphaFoldDB" id="A0A1F6C190"/>
<feature type="domain" description="CBS" evidence="5">
    <location>
        <begin position="1"/>
        <end position="66"/>
    </location>
</feature>
<dbReference type="SMART" id="SM00984">
    <property type="entry name" value="UDPG_MGDP_dh_C"/>
    <property type="match status" value="1"/>
</dbReference>